<dbReference type="Proteomes" id="UP001320876">
    <property type="component" value="Unassembled WGS sequence"/>
</dbReference>
<keyword evidence="3" id="KW-1185">Reference proteome</keyword>
<proteinExistence type="predicted"/>
<gene>
    <name evidence="2" type="ORF">OKA05_10015</name>
</gene>
<dbReference type="RefSeq" id="WP_264486992.1">
    <property type="nucleotide sequence ID" value="NZ_JAPDDT010000003.1"/>
</dbReference>
<evidence type="ECO:0000313" key="2">
    <source>
        <dbReference type="EMBL" id="MCW1922886.1"/>
    </source>
</evidence>
<dbReference type="SUPFAM" id="SSF56935">
    <property type="entry name" value="Porins"/>
    <property type="match status" value="1"/>
</dbReference>
<evidence type="ECO:0000313" key="3">
    <source>
        <dbReference type="Proteomes" id="UP001320876"/>
    </source>
</evidence>
<reference evidence="2 3" key="1">
    <citation type="submission" date="2022-10" db="EMBL/GenBank/DDBJ databases">
        <title>Luteolibacter arcticus strain CCTCC AB 2014275, whole genome shotgun sequencing project.</title>
        <authorList>
            <person name="Zhao G."/>
            <person name="Shen L."/>
        </authorList>
    </citation>
    <scope>NUCLEOTIDE SEQUENCE [LARGE SCALE GENOMIC DNA]</scope>
    <source>
        <strain evidence="2 3">CCTCC AB 2014275</strain>
    </source>
</reference>
<evidence type="ECO:0000256" key="1">
    <source>
        <dbReference type="SAM" id="SignalP"/>
    </source>
</evidence>
<name>A0ABT3GGZ0_9BACT</name>
<feature type="chain" id="PRO_5046232323" evidence="1">
    <location>
        <begin position="22"/>
        <end position="410"/>
    </location>
</feature>
<dbReference type="EMBL" id="JAPDDT010000003">
    <property type="protein sequence ID" value="MCW1922886.1"/>
    <property type="molecule type" value="Genomic_DNA"/>
</dbReference>
<comment type="caution">
    <text evidence="2">The sequence shown here is derived from an EMBL/GenBank/DDBJ whole genome shotgun (WGS) entry which is preliminary data.</text>
</comment>
<organism evidence="2 3">
    <name type="scientific">Luteolibacter arcticus</name>
    <dbReference type="NCBI Taxonomy" id="1581411"/>
    <lineage>
        <taxon>Bacteria</taxon>
        <taxon>Pseudomonadati</taxon>
        <taxon>Verrucomicrobiota</taxon>
        <taxon>Verrucomicrobiia</taxon>
        <taxon>Verrucomicrobiales</taxon>
        <taxon>Verrucomicrobiaceae</taxon>
        <taxon>Luteolibacter</taxon>
    </lineage>
</organism>
<sequence>MPPLRLPSATPLRGFVAAAFAGAPFLTSGLASGQDFSLRVSDGNRALTQTFFPSPALANLKGGFDFGVGALLTYDSNFFLSEDYTVSELTADVNPWITYRTDPEGGAEFSFEGRYAPSFLAYLNNEDLNGINHSGGVLFKYAATRTTIQVYADYDEVSMADRLVGGFIEGSILGYGISGSYQLGPRTALLAGWSASQSDYSSGARSGSDIYTSEVAGLWDATERLRIGPSITYTMTESDSTGERDAVALLVKTRYQFGERILLDAAGGLEYSKNSRSNEGWEPGFTGRLAADYMLSHLWTFRAGVRYSTVPSPNNLNYLVNDLSFTSAIVRNFERSSLELGVGVSFSDYEAVGVVVGNREDDEFMNAYLTYRRNLYSDRVNFESTVKCATNTGQKDWSQWQITTGISVDY</sequence>
<protein>
    <submittedName>
        <fullName evidence="2">Outer membrane protein transport protein</fullName>
    </submittedName>
</protein>
<accession>A0ABT3GGZ0</accession>
<keyword evidence="1" id="KW-0732">Signal</keyword>
<dbReference type="Gene3D" id="2.40.160.60">
    <property type="entry name" value="Outer membrane protein transport protein (OMPP1/FadL/TodX)"/>
    <property type="match status" value="1"/>
</dbReference>
<feature type="signal peptide" evidence="1">
    <location>
        <begin position="1"/>
        <end position="21"/>
    </location>
</feature>